<gene>
    <name evidence="2" type="primary">cowN</name>
    <name evidence="3" type="ORF">AT959_02720</name>
</gene>
<accession>A0A133XM28</accession>
<comment type="similarity">
    <text evidence="2">Belongs to the CowN family.</text>
</comment>
<dbReference type="STRING" id="281362.AT959_02720"/>
<evidence type="ECO:0000313" key="4">
    <source>
        <dbReference type="Proteomes" id="UP000070186"/>
    </source>
</evidence>
<evidence type="ECO:0000256" key="2">
    <source>
        <dbReference type="HAMAP-Rule" id="MF_02117"/>
    </source>
</evidence>
<name>A0A133XM28_9RHOO</name>
<reference evidence="3 4" key="1">
    <citation type="submission" date="2015-12" db="EMBL/GenBank/DDBJ databases">
        <title>Nitrous oxide reduction kinetics distinguish bacteria harboring typical versus atypical NosZ.</title>
        <authorList>
            <person name="Yoon S."/>
            <person name="Nissen S."/>
            <person name="Park D."/>
            <person name="Sanford R.A."/>
            <person name="Loeffler F.E."/>
        </authorList>
    </citation>
    <scope>NUCLEOTIDE SEQUENCE [LARGE SCALE GENOMIC DNA]</scope>
    <source>
        <strain evidence="3 4">ATCC BAA-841</strain>
    </source>
</reference>
<dbReference type="GO" id="GO:0009399">
    <property type="term" value="P:nitrogen fixation"/>
    <property type="evidence" value="ECO:0007669"/>
    <property type="project" value="UniProtKB-UniRule"/>
</dbReference>
<keyword evidence="1 2" id="KW-0535">Nitrogen fixation</keyword>
<dbReference type="RefSeq" id="WP_066880323.1">
    <property type="nucleotide sequence ID" value="NZ_LODL01000007.1"/>
</dbReference>
<dbReference type="NCBIfam" id="NF033689">
    <property type="entry name" value="N2Fix_CO_CowN"/>
    <property type="match status" value="1"/>
</dbReference>
<dbReference type="HAMAP" id="MF_02117">
    <property type="entry name" value="CowN"/>
    <property type="match status" value="1"/>
</dbReference>
<organism evidence="3 4">
    <name type="scientific">Dechloromonas denitrificans</name>
    <dbReference type="NCBI Taxonomy" id="281362"/>
    <lineage>
        <taxon>Bacteria</taxon>
        <taxon>Pseudomonadati</taxon>
        <taxon>Pseudomonadota</taxon>
        <taxon>Betaproteobacteria</taxon>
        <taxon>Rhodocyclales</taxon>
        <taxon>Azonexaceae</taxon>
        <taxon>Dechloromonas</taxon>
    </lineage>
</organism>
<dbReference type="EMBL" id="LODL01000007">
    <property type="protein sequence ID" value="KXB31992.1"/>
    <property type="molecule type" value="Genomic_DNA"/>
</dbReference>
<protein>
    <recommendedName>
        <fullName evidence="2">N(2)-fixation sustaining protein CowN</fullName>
    </recommendedName>
    <alternativeName>
        <fullName evidence="2">CO weal-nitrogenase</fullName>
    </alternativeName>
</protein>
<dbReference type="InterPro" id="IPR024899">
    <property type="entry name" value="CowN"/>
</dbReference>
<comment type="caution">
    <text evidence="3">The sequence shown here is derived from an EMBL/GenBank/DDBJ whole genome shotgun (WGS) entry which is preliminary data.</text>
</comment>
<dbReference type="AlphaFoldDB" id="A0A133XM28"/>
<dbReference type="Proteomes" id="UP000070186">
    <property type="component" value="Unassembled WGS sequence"/>
</dbReference>
<keyword evidence="4" id="KW-1185">Reference proteome</keyword>
<proteinExistence type="inferred from homology"/>
<evidence type="ECO:0000313" key="3">
    <source>
        <dbReference type="EMBL" id="KXB31992.1"/>
    </source>
</evidence>
<evidence type="ECO:0000256" key="1">
    <source>
        <dbReference type="ARBA" id="ARBA00023231"/>
    </source>
</evidence>
<dbReference type="Pfam" id="PF20543">
    <property type="entry name" value="CowN"/>
    <property type="match status" value="1"/>
</dbReference>
<sequence>MEEIQLASADCGCGRKTDRYTTFDGIDCAGNARRVMLLIERNLPEAGPDRSFWEYFMAKRQPRSGPVPDDLFLVHSYINQIRELFESCADGEALTLLTQVEEECC</sequence>
<comment type="function">
    <text evidence="2">Is required to sustain N(2)-dependent growth in the presence of low levels of carbon monoxide (CO). Probably acts by protecting the N(2) fixation ability of the nitrogenase complex, which is inactivated in the presence of CO.</text>
</comment>